<evidence type="ECO:0000313" key="2">
    <source>
        <dbReference type="Proteomes" id="UP000437748"/>
    </source>
</evidence>
<name>A0A6N6W013_9BACT</name>
<evidence type="ECO:0000313" key="1">
    <source>
        <dbReference type="EMBL" id="KAB8040952.1"/>
    </source>
</evidence>
<comment type="caution">
    <text evidence="1">The sequence shown here is derived from an EMBL/GenBank/DDBJ whole genome shotgun (WGS) entry which is preliminary data.</text>
</comment>
<protein>
    <recommendedName>
        <fullName evidence="3">Lipoprotein</fullName>
    </recommendedName>
</protein>
<dbReference type="RefSeq" id="WP_153418475.1">
    <property type="nucleotide sequence ID" value="NZ_WFLM01000001.1"/>
</dbReference>
<dbReference type="PROSITE" id="PS51257">
    <property type="entry name" value="PROKAR_LIPOPROTEIN"/>
    <property type="match status" value="1"/>
</dbReference>
<organism evidence="1 2">
    <name type="scientific">Silvanigrella paludirubra</name>
    <dbReference type="NCBI Taxonomy" id="2499159"/>
    <lineage>
        <taxon>Bacteria</taxon>
        <taxon>Pseudomonadati</taxon>
        <taxon>Bdellovibrionota</taxon>
        <taxon>Oligoflexia</taxon>
        <taxon>Silvanigrellales</taxon>
        <taxon>Silvanigrellaceae</taxon>
        <taxon>Silvanigrella</taxon>
    </lineage>
</organism>
<dbReference type="Proteomes" id="UP000437748">
    <property type="component" value="Unassembled WGS sequence"/>
</dbReference>
<dbReference type="EMBL" id="WFLM01000001">
    <property type="protein sequence ID" value="KAB8040952.1"/>
    <property type="molecule type" value="Genomic_DNA"/>
</dbReference>
<evidence type="ECO:0008006" key="3">
    <source>
        <dbReference type="Google" id="ProtNLM"/>
    </source>
</evidence>
<accession>A0A6N6W013</accession>
<sequence length="67" mass="7858">MKFKFSILFIAFLTLFSSCTRIKTIFSSERYCPEERKIYINKKTNKRNCNPIGYEEAETDAILLPNA</sequence>
<dbReference type="AlphaFoldDB" id="A0A6N6W013"/>
<reference evidence="1 2" key="1">
    <citation type="submission" date="2019-10" db="EMBL/GenBank/DDBJ databases">
        <title>New species of Slilvanegrellaceae.</title>
        <authorList>
            <person name="Pitt A."/>
            <person name="Hahn M.W."/>
        </authorList>
    </citation>
    <scope>NUCLEOTIDE SEQUENCE [LARGE SCALE GENOMIC DNA]</scope>
    <source>
        <strain evidence="1 2">SP-Ram-0.45-NSY-1</strain>
    </source>
</reference>
<gene>
    <name evidence="1" type="ORF">GCL60_03190</name>
</gene>
<keyword evidence="2" id="KW-1185">Reference proteome</keyword>
<proteinExistence type="predicted"/>